<evidence type="ECO:0000313" key="2">
    <source>
        <dbReference type="EMBL" id="RED76141.1"/>
    </source>
</evidence>
<dbReference type="InterPro" id="IPR038454">
    <property type="entry name" value="DnaA_N_sf"/>
</dbReference>
<comment type="caution">
    <text evidence="2">The sequence shown here is derived from an EMBL/GenBank/DDBJ whole genome shotgun (WGS) entry which is preliminary data.</text>
</comment>
<dbReference type="Gene3D" id="3.30.300.180">
    <property type="match status" value="1"/>
</dbReference>
<keyword evidence="3" id="KW-1185">Reference proteome</keyword>
<evidence type="ECO:0000259" key="1">
    <source>
        <dbReference type="Pfam" id="PF11638"/>
    </source>
</evidence>
<protein>
    <submittedName>
        <fullName evidence="2">Helix-turn-helix protein</fullName>
    </submittedName>
</protein>
<dbReference type="EMBL" id="QRDZ01000013">
    <property type="protein sequence ID" value="RED76141.1"/>
    <property type="molecule type" value="Genomic_DNA"/>
</dbReference>
<dbReference type="AlphaFoldDB" id="A0A3D9JPV5"/>
<evidence type="ECO:0000313" key="3">
    <source>
        <dbReference type="Proteomes" id="UP000256977"/>
    </source>
</evidence>
<feature type="domain" description="DnaA N-terminal" evidence="1">
    <location>
        <begin position="206"/>
        <end position="265"/>
    </location>
</feature>
<accession>A0A3D9JPV5</accession>
<dbReference type="InterPro" id="IPR024633">
    <property type="entry name" value="DnaA_N_dom"/>
</dbReference>
<reference evidence="2 3" key="1">
    <citation type="submission" date="2018-07" db="EMBL/GenBank/DDBJ databases">
        <title>Genomic Encyclopedia of Type Strains, Phase III (KMG-III): the genomes of soil and plant-associated and newly described type strains.</title>
        <authorList>
            <person name="Whitman W."/>
        </authorList>
    </citation>
    <scope>NUCLEOTIDE SEQUENCE [LARGE SCALE GENOMIC DNA]</scope>
    <source>
        <strain evidence="2 3">CECT 7287</strain>
    </source>
</reference>
<name>A0A3D9JPV5_9BACL</name>
<proteinExistence type="predicted"/>
<dbReference type="Proteomes" id="UP000256977">
    <property type="component" value="Unassembled WGS sequence"/>
</dbReference>
<dbReference type="InterPro" id="IPR036390">
    <property type="entry name" value="WH_DNA-bd_sf"/>
</dbReference>
<dbReference type="Pfam" id="PF13730">
    <property type="entry name" value="HTH_36"/>
    <property type="match status" value="1"/>
</dbReference>
<organism evidence="2 3">
    <name type="scientific">Cohnella phaseoli</name>
    <dbReference type="NCBI Taxonomy" id="456490"/>
    <lineage>
        <taxon>Bacteria</taxon>
        <taxon>Bacillati</taxon>
        <taxon>Bacillota</taxon>
        <taxon>Bacilli</taxon>
        <taxon>Bacillales</taxon>
        <taxon>Paenibacillaceae</taxon>
        <taxon>Cohnella</taxon>
    </lineage>
</organism>
<dbReference type="Pfam" id="PF11638">
    <property type="entry name" value="DnaA_N"/>
    <property type="match status" value="1"/>
</dbReference>
<gene>
    <name evidence="2" type="ORF">DFP98_113202</name>
</gene>
<sequence length="281" mass="34193">MYFQESEVVQFSLDRFGLNLPLMEGNVVFVHHYLLKFWNRFIKPEGLNIYLLLRMHCYNKDYCWLELQSLCNFTDRSKETIRKYLDLLERYGFIYQFQCENTARNNMQESPITKVRKEFPFLTEELIEQLPVKLQTEHHRFMADLNQKISVSLHVMEKVDYESVFNEALTTGEVVPIRRPYYEEQKINQLKREALQAERNEDDLAFWEQVLEVLKDQFSKPSYNTWFSNTFCIRRENVLWVYAPTRFHKEWLETRYQSNIKNAAQFILKDYIQVKYDSFEQ</sequence>
<dbReference type="SUPFAM" id="SSF46785">
    <property type="entry name" value="Winged helix' DNA-binding domain"/>
    <property type="match status" value="1"/>
</dbReference>